<feature type="domain" description="Myb/SANT-like" evidence="2">
    <location>
        <begin position="46"/>
        <end position="103"/>
    </location>
</feature>
<dbReference type="InterPro" id="IPR045026">
    <property type="entry name" value="LIMYB"/>
</dbReference>
<dbReference type="Pfam" id="PF12776">
    <property type="entry name" value="Myb_DNA-bind_3"/>
    <property type="match status" value="1"/>
</dbReference>
<protein>
    <recommendedName>
        <fullName evidence="2">Myb/SANT-like domain-containing protein</fullName>
    </recommendedName>
</protein>
<dbReference type="EMBL" id="BTGU01000077">
    <property type="protein sequence ID" value="GMN58304.1"/>
    <property type="molecule type" value="Genomic_DNA"/>
</dbReference>
<keyword evidence="4" id="KW-1185">Reference proteome</keyword>
<evidence type="ECO:0000259" key="2">
    <source>
        <dbReference type="Pfam" id="PF12776"/>
    </source>
</evidence>
<proteinExistence type="predicted"/>
<evidence type="ECO:0000256" key="1">
    <source>
        <dbReference type="SAM" id="MobiDB-lite"/>
    </source>
</evidence>
<gene>
    <name evidence="3" type="ORF">TIFTF001_027404</name>
</gene>
<comment type="caution">
    <text evidence="3">The sequence shown here is derived from an EMBL/GenBank/DDBJ whole genome shotgun (WGS) entry which is preliminary data.</text>
</comment>
<feature type="region of interest" description="Disordered" evidence="1">
    <location>
        <begin position="169"/>
        <end position="208"/>
    </location>
</feature>
<accession>A0AA88DP63</accession>
<dbReference type="AlphaFoldDB" id="A0AA88DP63"/>
<evidence type="ECO:0000313" key="3">
    <source>
        <dbReference type="EMBL" id="GMN58304.1"/>
    </source>
</evidence>
<organism evidence="3 4">
    <name type="scientific">Ficus carica</name>
    <name type="common">Common fig</name>
    <dbReference type="NCBI Taxonomy" id="3494"/>
    <lineage>
        <taxon>Eukaryota</taxon>
        <taxon>Viridiplantae</taxon>
        <taxon>Streptophyta</taxon>
        <taxon>Embryophyta</taxon>
        <taxon>Tracheophyta</taxon>
        <taxon>Spermatophyta</taxon>
        <taxon>Magnoliopsida</taxon>
        <taxon>eudicotyledons</taxon>
        <taxon>Gunneridae</taxon>
        <taxon>Pentapetalae</taxon>
        <taxon>rosids</taxon>
        <taxon>fabids</taxon>
        <taxon>Rosales</taxon>
        <taxon>Moraceae</taxon>
        <taxon>Ficeae</taxon>
        <taxon>Ficus</taxon>
    </lineage>
</organism>
<dbReference type="Proteomes" id="UP001187192">
    <property type="component" value="Unassembled WGS sequence"/>
</dbReference>
<dbReference type="PANTHER" id="PTHR47584:SF19">
    <property type="entry name" value="L10-INTERACTING MYB DOMAIN-CONTAINING PROTEIN-LIKE"/>
    <property type="match status" value="1"/>
</dbReference>
<name>A0AA88DP63_FICCA</name>
<dbReference type="InterPro" id="IPR024752">
    <property type="entry name" value="Myb/SANT-like_dom"/>
</dbReference>
<sequence length="294" mass="33364">MPRKTSGETYVWNNAKEKLFLKKLDGFLMCNGGRHPTMPILDLWATQFNAEFGGVPAHGGTFYQKKDRMKRVYRGWKVLQTRTGLGYDPVTDRVICSDEAWQSFMKVNKECNHLRHEGLRNKDMYYNVFEKSHAAGAFAFGSITMGDGSTPSADFDLSMDNSGTHLVFEEEIDPTNGGRQGSTRRMPDVAGPSRSRGSAGKRKQRDATDEMTFSAMQEIVNHFRGQTQSGTSSYQSSGRYHILECINIMKEMGIPQHQRTIMWHYFDAHPRLQGPFCQLDDDDRRGIIDSVVNP</sequence>
<evidence type="ECO:0000313" key="4">
    <source>
        <dbReference type="Proteomes" id="UP001187192"/>
    </source>
</evidence>
<dbReference type="PANTHER" id="PTHR47584">
    <property type="match status" value="1"/>
</dbReference>
<reference evidence="3" key="1">
    <citation type="submission" date="2023-07" db="EMBL/GenBank/DDBJ databases">
        <title>draft genome sequence of fig (Ficus carica).</title>
        <authorList>
            <person name="Takahashi T."/>
            <person name="Nishimura K."/>
        </authorList>
    </citation>
    <scope>NUCLEOTIDE SEQUENCE</scope>
</reference>